<dbReference type="AlphaFoldDB" id="A0AAU9K4W5"/>
<dbReference type="EMBL" id="CAJZBQ010000056">
    <property type="protein sequence ID" value="CAG9333276.1"/>
    <property type="molecule type" value="Genomic_DNA"/>
</dbReference>
<dbReference type="Proteomes" id="UP001162131">
    <property type="component" value="Unassembled WGS sequence"/>
</dbReference>
<keyword evidence="1" id="KW-0175">Coiled coil</keyword>
<organism evidence="2 3">
    <name type="scientific">Blepharisma stoltei</name>
    <dbReference type="NCBI Taxonomy" id="1481888"/>
    <lineage>
        <taxon>Eukaryota</taxon>
        <taxon>Sar</taxon>
        <taxon>Alveolata</taxon>
        <taxon>Ciliophora</taxon>
        <taxon>Postciliodesmatophora</taxon>
        <taxon>Heterotrichea</taxon>
        <taxon>Heterotrichida</taxon>
        <taxon>Blepharismidae</taxon>
        <taxon>Blepharisma</taxon>
    </lineage>
</organism>
<keyword evidence="3" id="KW-1185">Reference proteome</keyword>
<evidence type="ECO:0000313" key="2">
    <source>
        <dbReference type="EMBL" id="CAG9333276.1"/>
    </source>
</evidence>
<protein>
    <submittedName>
        <fullName evidence="2">Uncharacterized protein</fullName>
    </submittedName>
</protein>
<sequence length="112" mass="13180">MKKAGQIVRVSSISDNIDSEQKGKYIEYCIGQVEKELDGLDLTEDEKLEVQSQVSELRRKIEECSQPKANNEAILDYKNEIERLIEENNRIRAELQQIEDQEESFYQNKWLN</sequence>
<reference evidence="2" key="1">
    <citation type="submission" date="2021-09" db="EMBL/GenBank/DDBJ databases">
        <authorList>
            <consortium name="AG Swart"/>
            <person name="Singh M."/>
            <person name="Singh A."/>
            <person name="Seah K."/>
            <person name="Emmerich C."/>
        </authorList>
    </citation>
    <scope>NUCLEOTIDE SEQUENCE</scope>
    <source>
        <strain evidence="2">ATCC30299</strain>
    </source>
</reference>
<feature type="coiled-coil region" evidence="1">
    <location>
        <begin position="40"/>
        <end position="108"/>
    </location>
</feature>
<comment type="caution">
    <text evidence="2">The sequence shown here is derived from an EMBL/GenBank/DDBJ whole genome shotgun (WGS) entry which is preliminary data.</text>
</comment>
<gene>
    <name evidence="2" type="ORF">BSTOLATCC_MIC58093</name>
</gene>
<evidence type="ECO:0000313" key="3">
    <source>
        <dbReference type="Proteomes" id="UP001162131"/>
    </source>
</evidence>
<proteinExistence type="predicted"/>
<name>A0AAU9K4W5_9CILI</name>
<accession>A0AAU9K4W5</accession>
<evidence type="ECO:0000256" key="1">
    <source>
        <dbReference type="SAM" id="Coils"/>
    </source>
</evidence>